<feature type="chain" id="PRO_5003902671" evidence="1">
    <location>
        <begin position="29"/>
        <end position="155"/>
    </location>
</feature>
<organism evidence="2 3">
    <name type="scientific">Paraglaciecola polaris LMG 21857</name>
    <dbReference type="NCBI Taxonomy" id="1129793"/>
    <lineage>
        <taxon>Bacteria</taxon>
        <taxon>Pseudomonadati</taxon>
        <taxon>Pseudomonadota</taxon>
        <taxon>Gammaproteobacteria</taxon>
        <taxon>Alteromonadales</taxon>
        <taxon>Alteromonadaceae</taxon>
        <taxon>Paraglaciecola</taxon>
    </lineage>
</organism>
<dbReference type="RefSeq" id="WP_007105801.1">
    <property type="nucleotide sequence ID" value="NZ_BAER01000089.1"/>
</dbReference>
<dbReference type="AlphaFoldDB" id="K7AFE6"/>
<dbReference type="OrthoDB" id="5526466at2"/>
<accession>K7AFE6</accession>
<feature type="signal peptide" evidence="1">
    <location>
        <begin position="1"/>
        <end position="28"/>
    </location>
</feature>
<keyword evidence="1" id="KW-0732">Signal</keyword>
<dbReference type="PANTHER" id="PTHR37953">
    <property type="entry name" value="UPF0127 PROTEIN MJ1496"/>
    <property type="match status" value="1"/>
</dbReference>
<evidence type="ECO:0000313" key="2">
    <source>
        <dbReference type="EMBL" id="GAC34035.1"/>
    </source>
</evidence>
<gene>
    <name evidence="2" type="ORF">GPLA_3144</name>
</gene>
<reference evidence="3" key="1">
    <citation type="journal article" date="2014" name="Environ. Microbiol.">
        <title>Comparative genomics of the marine bacterial genus Glaciecola reveals the high degree of genomic diversity and genomic characteristic for cold adaptation.</title>
        <authorList>
            <person name="Qin Q.L."/>
            <person name="Xie B.B."/>
            <person name="Yu Y."/>
            <person name="Shu Y.L."/>
            <person name="Rong J.C."/>
            <person name="Zhang Y.J."/>
            <person name="Zhao D.L."/>
            <person name="Chen X.L."/>
            <person name="Zhang X.Y."/>
            <person name="Chen B."/>
            <person name="Zhou B.C."/>
            <person name="Zhang Y.Z."/>
        </authorList>
    </citation>
    <scope>NUCLEOTIDE SEQUENCE [LARGE SCALE GENOMIC DNA]</scope>
    <source>
        <strain evidence="3">LMG 21857</strain>
    </source>
</reference>
<protein>
    <submittedName>
        <fullName evidence="2">Exported protein</fullName>
    </submittedName>
</protein>
<dbReference type="Pfam" id="PF02643">
    <property type="entry name" value="DUF192"/>
    <property type="match status" value="1"/>
</dbReference>
<dbReference type="InterPro" id="IPR003795">
    <property type="entry name" value="DUF192"/>
</dbReference>
<dbReference type="InterPro" id="IPR038695">
    <property type="entry name" value="Saro_0823-like_sf"/>
</dbReference>
<keyword evidence="3" id="KW-1185">Reference proteome</keyword>
<dbReference type="Proteomes" id="UP000006322">
    <property type="component" value="Unassembled WGS sequence"/>
</dbReference>
<dbReference type="Gene3D" id="2.60.120.1140">
    <property type="entry name" value="Protein of unknown function DUF192"/>
    <property type="match status" value="1"/>
</dbReference>
<evidence type="ECO:0000313" key="3">
    <source>
        <dbReference type="Proteomes" id="UP000006322"/>
    </source>
</evidence>
<comment type="caution">
    <text evidence="2">The sequence shown here is derived from an EMBL/GenBank/DDBJ whole genome shotgun (WGS) entry which is preliminary data.</text>
</comment>
<evidence type="ECO:0000256" key="1">
    <source>
        <dbReference type="SAM" id="SignalP"/>
    </source>
</evidence>
<name>K7AFE6_9ALTE</name>
<dbReference type="PANTHER" id="PTHR37953:SF1">
    <property type="entry name" value="UPF0127 PROTEIN MJ1496"/>
    <property type="match status" value="1"/>
</dbReference>
<proteinExistence type="predicted"/>
<dbReference type="EMBL" id="BAER01000089">
    <property type="protein sequence ID" value="GAC34035.1"/>
    <property type="molecule type" value="Genomic_DNA"/>
</dbReference>
<sequence>MSLKCLRLLMPLLLTGCFSLASFQAVSAADNEQYQTLPLVNITVKNVPLEVEYAHTFEQRAAGLMYRKSMCQQCGMLFKFSGSKKASMWMQNTFIALDVAFIRSDGVIADIKPMQPHDLTSVGASQAVLYALEMNQGWYAKNGIKVGDTMLIKAQ</sequence>